<evidence type="ECO:0000313" key="1">
    <source>
        <dbReference type="EMBL" id="VDB86290.1"/>
    </source>
</evidence>
<dbReference type="Proteomes" id="UP000324639">
    <property type="component" value="Chromosome Bgt_-05"/>
</dbReference>
<name>A0A9X9MGR5_BLUGR</name>
<accession>A0A9X9MGR5</accession>
<keyword evidence="2" id="KW-1185">Reference proteome</keyword>
<sequence>MDRRNLGRGWKTFERMGNKKCSYIPQ</sequence>
<dbReference type="AlphaFoldDB" id="A0A9X9MGR5"/>
<organism evidence="1 2">
    <name type="scientific">Blumeria graminis f. sp. tritici</name>
    <dbReference type="NCBI Taxonomy" id="62690"/>
    <lineage>
        <taxon>Eukaryota</taxon>
        <taxon>Fungi</taxon>
        <taxon>Dikarya</taxon>
        <taxon>Ascomycota</taxon>
        <taxon>Pezizomycotina</taxon>
        <taxon>Leotiomycetes</taxon>
        <taxon>Erysiphales</taxon>
        <taxon>Erysiphaceae</taxon>
        <taxon>Blumeria</taxon>
    </lineage>
</organism>
<evidence type="ECO:0000313" key="2">
    <source>
        <dbReference type="Proteomes" id="UP000324639"/>
    </source>
</evidence>
<dbReference type="EMBL" id="LR026988">
    <property type="protein sequence ID" value="VDB86290.1"/>
    <property type="molecule type" value="Genomic_DNA"/>
</dbReference>
<protein>
    <submittedName>
        <fullName evidence="1">Bgt-50569</fullName>
    </submittedName>
</protein>
<proteinExistence type="predicted"/>
<gene>
    <name evidence="1" type="ORF">BGT96224V316_LOCUS3855</name>
</gene>
<reference evidence="1 2" key="1">
    <citation type="submission" date="2018-08" db="EMBL/GenBank/DDBJ databases">
        <authorList>
            <person name="Muller C M."/>
        </authorList>
    </citation>
    <scope>NUCLEOTIDE SEQUENCE [LARGE SCALE GENOMIC DNA]</scope>
</reference>